<name>V5YQU2_9BURK</name>
<dbReference type="RefSeq" id="WP_023842831.1">
    <property type="nucleotide sequence ID" value="NC_022995.1"/>
</dbReference>
<keyword evidence="1" id="KW-0614">Plasmid</keyword>
<organism evidence="1">
    <name type="scientific">Burkholderia sp. M701</name>
    <dbReference type="NCBI Taxonomy" id="326454"/>
    <lineage>
        <taxon>Bacteria</taxon>
        <taxon>Pseudomonadati</taxon>
        <taxon>Pseudomonadota</taxon>
        <taxon>Betaproteobacteria</taxon>
        <taxon>Burkholderiales</taxon>
        <taxon>Burkholderiaceae</taxon>
        <taxon>Burkholderia</taxon>
    </lineage>
</organism>
<proteinExistence type="predicted"/>
<evidence type="ECO:0000313" key="1">
    <source>
        <dbReference type="EMBL" id="BAO19291.1"/>
    </source>
</evidence>
<geneLocation type="plasmid" evidence="1">
    <name>pM7012</name>
</geneLocation>
<sequence length="125" mass="13633">MSQKEDFSHDDLTVIGQTIRFYLEEELGDQRHRELLGRVEAAAQRKLPGDHFETEARRIASRVLQGDDETVLDGVIHDDCCAVASGINNDGAEAQVKFLLSKGWSEAEILKVAGVDLAPAATAQG</sequence>
<reference evidence="1" key="1">
    <citation type="journal article" date="2014" name="Microbiology">
        <title>A 2,4-dichlorophenoxyacetic acid degradation plasmid pM7012 discloses distribution of an unclassified megaplasmid group across bacterial species.</title>
        <authorList>
            <person name="Sakai Y."/>
            <person name="Ogawa N."/>
            <person name="Shimomura Y."/>
            <person name="Fujii T."/>
        </authorList>
    </citation>
    <scope>NUCLEOTIDE SEQUENCE</scope>
    <source>
        <strain evidence="1">M701</strain>
    </source>
</reference>
<dbReference type="EMBL" id="AB853026">
    <property type="protein sequence ID" value="BAO19291.1"/>
    <property type="molecule type" value="Genomic_DNA"/>
</dbReference>
<protein>
    <submittedName>
        <fullName evidence="1">Uncharacterized protein</fullName>
    </submittedName>
</protein>
<reference evidence="1" key="2">
    <citation type="submission" date="2024-06" db="EMBL/GenBank/DDBJ databases">
        <authorList>
            <person name="Sakai Y."/>
            <person name="Fujii T."/>
        </authorList>
    </citation>
    <scope>NUCLEOTIDE SEQUENCE</scope>
    <source>
        <strain evidence="1">M701</strain>
        <plasmid evidence="1">pM7012</plasmid>
    </source>
</reference>
<accession>V5YQU2</accession>
<dbReference type="AlphaFoldDB" id="V5YQU2"/>